<dbReference type="PANTHER" id="PTHR12265:SF36">
    <property type="entry name" value="P450, PUTATIVE (EUROFUNG)-RELATED"/>
    <property type="match status" value="1"/>
</dbReference>
<accession>A0A0F7TIV0</accession>
<dbReference type="PANTHER" id="PTHR12265">
    <property type="entry name" value="TRANSMEMBRANE PROTEIN 53"/>
    <property type="match status" value="1"/>
</dbReference>
<organism evidence="1 2">
    <name type="scientific">Penicillium brasilianum</name>
    <dbReference type="NCBI Taxonomy" id="104259"/>
    <lineage>
        <taxon>Eukaryota</taxon>
        <taxon>Fungi</taxon>
        <taxon>Dikarya</taxon>
        <taxon>Ascomycota</taxon>
        <taxon>Pezizomycotina</taxon>
        <taxon>Eurotiomycetes</taxon>
        <taxon>Eurotiomycetidae</taxon>
        <taxon>Eurotiales</taxon>
        <taxon>Aspergillaceae</taxon>
        <taxon>Penicillium</taxon>
    </lineage>
</organism>
<dbReference type="GO" id="GO:0072330">
    <property type="term" value="P:monocarboxylic acid biosynthetic process"/>
    <property type="evidence" value="ECO:0007669"/>
    <property type="project" value="UniProtKB-ARBA"/>
</dbReference>
<dbReference type="GO" id="GO:0017000">
    <property type="term" value="P:antibiotic biosynthetic process"/>
    <property type="evidence" value="ECO:0007669"/>
    <property type="project" value="UniProtKB-ARBA"/>
</dbReference>
<protein>
    <recommendedName>
        <fullName evidence="3">Indole-diterpene biosynthesis protein PaxU</fullName>
    </recommendedName>
</protein>
<sequence>MAAESVTSPPNPLALFTKLGPSVYIQDPTDITTQDGRPVIFIAFWMNAPPRALAKYVVEYRRMVPSARIIFIRSSSNDFFFRSTASAQQARVRPAVAALRASVTPETPVFMHLFSNGGLFGTTHLLKAYHQATGTPLPISSMIIDSAPGTASTSAAMKAFSYALPRLWIFRLLGKSALWITLVLIKIFQKITRSPDAVSLARKAVNDTSLMQAANAKGVLTRCYIYSDADDLVDWRDVEKHASEAESSGWVVHREKFQGTPHVGHMRAQPERYWSIVKEYLEPAEAAS</sequence>
<gene>
    <name evidence="1" type="ORF">PMG11_02854</name>
</gene>
<dbReference type="OrthoDB" id="77878at2759"/>
<evidence type="ECO:0000313" key="2">
    <source>
        <dbReference type="Proteomes" id="UP000042958"/>
    </source>
</evidence>
<proteinExistence type="predicted"/>
<dbReference type="EMBL" id="CDHK01000002">
    <property type="protein sequence ID" value="CEJ56653.1"/>
    <property type="molecule type" value="Genomic_DNA"/>
</dbReference>
<dbReference type="Proteomes" id="UP000042958">
    <property type="component" value="Unassembled WGS sequence"/>
</dbReference>
<keyword evidence="2" id="KW-1185">Reference proteome</keyword>
<evidence type="ECO:0000313" key="1">
    <source>
        <dbReference type="EMBL" id="CEJ56653.1"/>
    </source>
</evidence>
<dbReference type="STRING" id="104259.A0A0F7TIV0"/>
<name>A0A0F7TIV0_PENBI</name>
<dbReference type="AlphaFoldDB" id="A0A0F7TIV0"/>
<dbReference type="SUPFAM" id="SSF53474">
    <property type="entry name" value="alpha/beta-Hydrolases"/>
    <property type="match status" value="1"/>
</dbReference>
<reference evidence="2" key="1">
    <citation type="journal article" date="2015" name="Genome Announc.">
        <title>Draft genome sequence of the fungus Penicillium brasilianum MG11.</title>
        <authorList>
            <person name="Horn F."/>
            <person name="Linde J."/>
            <person name="Mattern D.J."/>
            <person name="Walther G."/>
            <person name="Guthke R."/>
            <person name="Brakhage A.A."/>
            <person name="Valiante V."/>
        </authorList>
    </citation>
    <scope>NUCLEOTIDE SEQUENCE [LARGE SCALE GENOMIC DNA]</scope>
    <source>
        <strain evidence="2">MG11</strain>
    </source>
</reference>
<dbReference type="Pfam" id="PF05705">
    <property type="entry name" value="DUF829"/>
    <property type="match status" value="1"/>
</dbReference>
<dbReference type="InterPro" id="IPR008547">
    <property type="entry name" value="DUF829_TMEM53"/>
</dbReference>
<dbReference type="InterPro" id="IPR029058">
    <property type="entry name" value="AB_hydrolase_fold"/>
</dbReference>
<evidence type="ECO:0008006" key="3">
    <source>
        <dbReference type="Google" id="ProtNLM"/>
    </source>
</evidence>